<proteinExistence type="predicted"/>
<evidence type="ECO:0000313" key="4">
    <source>
        <dbReference type="Proteomes" id="UP000663829"/>
    </source>
</evidence>
<keyword evidence="4" id="KW-1185">Reference proteome</keyword>
<gene>
    <name evidence="2" type="ORF">GPM918_LOCUS20057</name>
    <name evidence="3" type="ORF">SRO942_LOCUS20055</name>
</gene>
<sequence>MSNTESGMDRRRDIKELVKKFEQKCIDYLSKQMAKLETDISFSSLSEEDKLIVYQHFYNQYKQCQKQQKELNLFVNGKLKLIDNINEQSKNIDNLQNRIQNAQQNEEKQIQFYENVLFELNKSLNERNYAKLIEQTEELIQIKDKTLQQSKENVDSFKRLL</sequence>
<evidence type="ECO:0000313" key="2">
    <source>
        <dbReference type="EMBL" id="CAF1128388.1"/>
    </source>
</evidence>
<accession>A0A814R3H7</accession>
<organism evidence="2 4">
    <name type="scientific">Didymodactylos carnosus</name>
    <dbReference type="NCBI Taxonomy" id="1234261"/>
    <lineage>
        <taxon>Eukaryota</taxon>
        <taxon>Metazoa</taxon>
        <taxon>Spiralia</taxon>
        <taxon>Gnathifera</taxon>
        <taxon>Rotifera</taxon>
        <taxon>Eurotatoria</taxon>
        <taxon>Bdelloidea</taxon>
        <taxon>Philodinida</taxon>
        <taxon>Philodinidae</taxon>
        <taxon>Didymodactylos</taxon>
    </lineage>
</organism>
<dbReference type="EMBL" id="CAJOBC010006241">
    <property type="protein sequence ID" value="CAF3891987.1"/>
    <property type="molecule type" value="Genomic_DNA"/>
</dbReference>
<dbReference type="EMBL" id="CAJNOQ010006241">
    <property type="protein sequence ID" value="CAF1128388.1"/>
    <property type="molecule type" value="Genomic_DNA"/>
</dbReference>
<name>A0A814R3H7_9BILA</name>
<protein>
    <submittedName>
        <fullName evidence="2">Uncharacterized protein</fullName>
    </submittedName>
</protein>
<comment type="caution">
    <text evidence="2">The sequence shown here is derived from an EMBL/GenBank/DDBJ whole genome shotgun (WGS) entry which is preliminary data.</text>
</comment>
<keyword evidence="1" id="KW-0175">Coiled coil</keyword>
<feature type="coiled-coil region" evidence="1">
    <location>
        <begin position="78"/>
        <end position="153"/>
    </location>
</feature>
<dbReference type="AlphaFoldDB" id="A0A814R3H7"/>
<evidence type="ECO:0000256" key="1">
    <source>
        <dbReference type="SAM" id="Coils"/>
    </source>
</evidence>
<dbReference type="Proteomes" id="UP000681722">
    <property type="component" value="Unassembled WGS sequence"/>
</dbReference>
<reference evidence="2" key="1">
    <citation type="submission" date="2021-02" db="EMBL/GenBank/DDBJ databases">
        <authorList>
            <person name="Nowell W R."/>
        </authorList>
    </citation>
    <scope>NUCLEOTIDE SEQUENCE</scope>
</reference>
<dbReference type="Proteomes" id="UP000663829">
    <property type="component" value="Unassembled WGS sequence"/>
</dbReference>
<evidence type="ECO:0000313" key="3">
    <source>
        <dbReference type="EMBL" id="CAF3891987.1"/>
    </source>
</evidence>